<accession>A0A0G4HER5</accession>
<dbReference type="InterPro" id="IPR003734">
    <property type="entry name" value="DUF155"/>
</dbReference>
<feature type="compositionally biased region" description="Low complexity" evidence="5">
    <location>
        <begin position="550"/>
        <end position="572"/>
    </location>
</feature>
<feature type="compositionally biased region" description="Polar residues" evidence="5">
    <location>
        <begin position="384"/>
        <end position="395"/>
    </location>
</feature>
<gene>
    <name evidence="7" type="ORF">Cvel_26674</name>
</gene>
<feature type="region of interest" description="Disordered" evidence="5">
    <location>
        <begin position="783"/>
        <end position="817"/>
    </location>
</feature>
<dbReference type="VEuPathDB" id="CryptoDB:Cvel_26674"/>
<feature type="domain" description="PPPDE" evidence="6">
    <location>
        <begin position="16"/>
        <end position="146"/>
    </location>
</feature>
<dbReference type="EMBL" id="CDMZ01002431">
    <property type="protein sequence ID" value="CEM42346.1"/>
    <property type="molecule type" value="Genomic_DNA"/>
</dbReference>
<dbReference type="InterPro" id="IPR042266">
    <property type="entry name" value="PPPDE_sf"/>
</dbReference>
<feature type="region of interest" description="Disordered" evidence="5">
    <location>
        <begin position="199"/>
        <end position="280"/>
    </location>
</feature>
<feature type="region of interest" description="Disordered" evidence="5">
    <location>
        <begin position="981"/>
        <end position="1067"/>
    </location>
</feature>
<protein>
    <recommendedName>
        <fullName evidence="6">PPPDE domain-containing protein</fullName>
    </recommendedName>
</protein>
<feature type="compositionally biased region" description="Basic and acidic residues" evidence="5">
    <location>
        <begin position="586"/>
        <end position="598"/>
    </location>
</feature>
<dbReference type="Pfam" id="PF02582">
    <property type="entry name" value="DUF155"/>
    <property type="match status" value="1"/>
</dbReference>
<organism evidence="7">
    <name type="scientific">Chromera velia CCMP2878</name>
    <dbReference type="NCBI Taxonomy" id="1169474"/>
    <lineage>
        <taxon>Eukaryota</taxon>
        <taxon>Sar</taxon>
        <taxon>Alveolata</taxon>
        <taxon>Colpodellida</taxon>
        <taxon>Chromeraceae</taxon>
        <taxon>Chromera</taxon>
    </lineage>
</organism>
<feature type="compositionally biased region" description="Basic residues" evidence="5">
    <location>
        <begin position="621"/>
        <end position="630"/>
    </location>
</feature>
<feature type="compositionally biased region" description="Basic and acidic residues" evidence="5">
    <location>
        <begin position="1048"/>
        <end position="1058"/>
    </location>
</feature>
<proteinExistence type="inferred from homology"/>
<dbReference type="PANTHER" id="PTHR16255">
    <property type="entry name" value="REQUIRED FOR MEIOTIC NUCLEAR DIVISION PROTEIN 1 HOMOLOG"/>
    <property type="match status" value="1"/>
</dbReference>
<evidence type="ECO:0000313" key="7">
    <source>
        <dbReference type="EMBL" id="CEM42346.1"/>
    </source>
</evidence>
<keyword evidence="3" id="KW-0645">Protease</keyword>
<dbReference type="Pfam" id="PF05903">
    <property type="entry name" value="Peptidase_C97"/>
    <property type="match status" value="1"/>
</dbReference>
<feature type="compositionally biased region" description="Pro residues" evidence="5">
    <location>
        <begin position="917"/>
        <end position="933"/>
    </location>
</feature>
<feature type="region of interest" description="Disordered" evidence="5">
    <location>
        <begin position="913"/>
        <end position="967"/>
    </location>
</feature>
<dbReference type="GO" id="GO:0008233">
    <property type="term" value="F:peptidase activity"/>
    <property type="evidence" value="ECO:0007669"/>
    <property type="project" value="UniProtKB-KW"/>
</dbReference>
<sequence>MFFLEEAEALEGFERPQLGKHVSRSIATNGSGGVYHVSLVVGGLEWAFEEDEEKVPNGTDIGGIIGMVAGTFPSWGKEPAWEVSLGETGLSHDQIFHIVDELHWNGWLGRAYDLFRHNCVHFSEALLEAMREKTIGVDPQNEVEKWKKRACEVRVDLETKLYRCAGMKGKEDLERRTVEKLSLSRPSVIGREQLALLPPPHAVSDASPKSPPPSESQPPTDSESITPPKAVNQPRGQSFEDSSHWSPHVSPEGDRGGNLDTGSECSGSSEPQVVEPVASLPASDRDFARLLCEKDRRLTASLTHSDTTMCASLGWLSCCSDVASPPPSPPPSIDVPQKKKGATVCASLSENSSVNLSDSSPLPSQADSPQSVPLRHSSPPSPPLTVTRSESNAPSRTFIDLSESPTGAEQEGRRRSLWEAEAQRRQEYTEGEVDGIKEPFRSRSHSLTAGEYADDSLSSDSGERDGGRMNRADTETPTEGMSFGEGYLIDAHTLPSGTDSTRPPVPISVVALPSSAGIEEHHPSGSSTAGERQGRGRGSLREGRRSDAASPSRVLSLSRGSRAGSPSARAPGNGRKTDELLGGPGKEQRRRSPQDHQQHLLRSLLLETERERERGSLPGGRRNRSRSRHIREREGQGRERDGGGVSGSSRRPSVPRRVRQRGGGGPVQIFLGPSSDGPRGSVSGGKEGGAEGEEESAWQESRHFRRVVGLARVAYAYDLESMAVDYFSGRAPAWLRLAEFPEDEEGDWAQRVQQPGDRERELSVLALEFDTVLLSAEYGGETGGSVEVEARGRQNEEGRNEGVEIDGEGDGGRDADDPQLEAYEVERRKGACFVFRRGTVVLWGVDDPSSERRVREFIDRFLVLSPGQSSYSTSFAGAAGREERRGDGESVTRRAALFGTQHVNVHAAGAEERPLLAAPPPPLSLGSRAPPPFSGSSRRSSKVTPKNGGMTGRGGREGEHPMLSGSVSDLRQPFLAPVETSAAAGGVSGHSPSLSHSRVSVTDRERGGQKALEVPSPQLQQGLAVSKSSDGGASASSRTVFVHPPVGVDRDRDREREASPLPGSASVASGVYEGVGVGFTRGVVVGGRGRGRSSTQRRAGRRREGMGEEDSGWFGSLVRMFLPSSWFPSHRMETRRRVEGRGVRFSSQGGAVGGRIYHHDHHGLHSVRAEGRGLDFLGLPSSLSSSTGFKVAPLYEEGGGGMNEGSAGVSAREELLFASVPFLPEALRDMVPRSRVKNDRIFLKGVSLAEKLAVSFAVAQSVELTVFENSFEATLTEVQKVPTFMAEGRGPAIGDHHIMAAIGDTVLKMMDINAVSDLLDIPDFFWASDSWQWLYHRVHKYLEIEDRLALLNNRYETTRDFFGVVQTERRHATNFRLYWIIILLLAMQMVAQIIHSFTSHPESKVTQALFPLLPRPERTDTEGADAGKIITPVLAQVPPIEEITPAKDLRGVLRSLRGGSEEVEQRGR</sequence>
<evidence type="ECO:0000256" key="3">
    <source>
        <dbReference type="ARBA" id="ARBA00022670"/>
    </source>
</evidence>
<evidence type="ECO:0000256" key="5">
    <source>
        <dbReference type="SAM" id="MobiDB-lite"/>
    </source>
</evidence>
<feature type="compositionally biased region" description="Basic and acidic residues" evidence="5">
    <location>
        <begin position="461"/>
        <end position="474"/>
    </location>
</feature>
<comment type="similarity">
    <text evidence="1">Belongs to the DeSI family.</text>
</comment>
<feature type="compositionally biased region" description="Basic and acidic residues" evidence="5">
    <location>
        <begin position="788"/>
        <end position="802"/>
    </location>
</feature>
<dbReference type="Gene3D" id="3.90.1720.30">
    <property type="entry name" value="PPPDE domains"/>
    <property type="match status" value="1"/>
</dbReference>
<feature type="compositionally biased region" description="Polar residues" evidence="5">
    <location>
        <begin position="260"/>
        <end position="271"/>
    </location>
</feature>
<dbReference type="InterPro" id="IPR008580">
    <property type="entry name" value="PPPDE_dom"/>
</dbReference>
<comment type="similarity">
    <text evidence="2">Belongs to the RMD1/sif2 family.</text>
</comment>
<feature type="compositionally biased region" description="Basic and acidic residues" evidence="5">
    <location>
        <begin position="410"/>
        <end position="441"/>
    </location>
</feature>
<dbReference type="PANTHER" id="PTHR16255:SF1">
    <property type="entry name" value="REQUIRED FOR MEIOTIC NUCLEAR DIVISION PROTEIN 1 HOMOLOG"/>
    <property type="match status" value="1"/>
</dbReference>
<dbReference type="GO" id="GO:0005739">
    <property type="term" value="C:mitochondrion"/>
    <property type="evidence" value="ECO:0007669"/>
    <property type="project" value="UniProtKB-ARBA"/>
</dbReference>
<name>A0A0G4HER5_9ALVE</name>
<dbReference type="InterPro" id="IPR051624">
    <property type="entry name" value="RMD1/Sad1-interacting"/>
</dbReference>
<dbReference type="GO" id="GO:0006508">
    <property type="term" value="P:proteolysis"/>
    <property type="evidence" value="ECO:0007669"/>
    <property type="project" value="UniProtKB-KW"/>
</dbReference>
<feature type="compositionally biased region" description="Pro residues" evidence="5">
    <location>
        <begin position="324"/>
        <end position="333"/>
    </location>
</feature>
<dbReference type="PROSITE" id="PS51858">
    <property type="entry name" value="PPPDE"/>
    <property type="match status" value="1"/>
</dbReference>
<feature type="region of interest" description="Disordered" evidence="5">
    <location>
        <begin position="1086"/>
        <end position="1109"/>
    </location>
</feature>
<evidence type="ECO:0000256" key="4">
    <source>
        <dbReference type="ARBA" id="ARBA00022801"/>
    </source>
</evidence>
<feature type="compositionally biased region" description="Polar residues" evidence="5">
    <location>
        <begin position="990"/>
        <end position="1000"/>
    </location>
</feature>
<feature type="compositionally biased region" description="Low complexity" evidence="5">
    <location>
        <begin position="1026"/>
        <end position="1037"/>
    </location>
</feature>
<feature type="region of interest" description="Disordered" evidence="5">
    <location>
        <begin position="321"/>
        <end position="699"/>
    </location>
</feature>
<keyword evidence="4" id="KW-0378">Hydrolase</keyword>
<feature type="compositionally biased region" description="Low complexity" evidence="5">
    <location>
        <begin position="347"/>
        <end position="364"/>
    </location>
</feature>
<feature type="compositionally biased region" description="Basic and acidic residues" evidence="5">
    <location>
        <begin position="631"/>
        <end position="642"/>
    </location>
</feature>
<evidence type="ECO:0000256" key="1">
    <source>
        <dbReference type="ARBA" id="ARBA00008140"/>
    </source>
</evidence>
<evidence type="ECO:0000256" key="2">
    <source>
        <dbReference type="ARBA" id="ARBA00008306"/>
    </source>
</evidence>
<reference evidence="7" key="1">
    <citation type="submission" date="2014-11" db="EMBL/GenBank/DDBJ databases">
        <authorList>
            <person name="Otto D Thomas"/>
            <person name="Naeem Raeece"/>
        </authorList>
    </citation>
    <scope>NUCLEOTIDE SEQUENCE</scope>
</reference>
<evidence type="ECO:0000259" key="6">
    <source>
        <dbReference type="PROSITE" id="PS51858"/>
    </source>
</evidence>